<evidence type="ECO:0000256" key="2">
    <source>
        <dbReference type="SAM" id="Phobius"/>
    </source>
</evidence>
<evidence type="ECO:0000313" key="4">
    <source>
        <dbReference type="Proteomes" id="UP001149090"/>
    </source>
</evidence>
<feature type="transmembrane region" description="Helical" evidence="2">
    <location>
        <begin position="1323"/>
        <end position="1344"/>
    </location>
</feature>
<sequence>MANCCSRFFKKINKWIGRPQVLDFVGDDVIWRSLTIILFSTFFLFTFGVAIKYLLEGSELNEEEIEMSLDFYDFPNETTLLYSQNFQTKLRVSKKYKSDGIPNCNISAKAFSFDIPEDEVEIQDSSLIQLRDNLRTQVEISGNIIQFSDQDGIAKFENLSIITGSSETVKLLFSAECGFQVDLNLIGPSKNITLESNFDLAEIPFPLTMISKLDDFEILNNVSWDADYINNKTLNYGEELLLIFDYWILPDFEYETLENIPVTLVPGNRTWSCPEYESYLISNLVYFFQDNDGYSYSYYIFLGSTSRRMIITGFAQALQLSYLFWDDYGDFILFPGYFILNFETNVSKIEIIENGSFSVKEGELFSKTWQILVTDNASNPIQNKSVFAKISKQCDILISENQSPIKNSKVLLNPIAFTNEFGIANFLDLKFSVLGLTRNNCSFKIKFISDGFSIETDDIRVNSSVYEIIWIEKMGTINISADLKISSNDKWSVIQLQDILGKGIPNNLVSLICTDFTFQPYQFITDENGFASLYLNFALILPQNYYQNQICQVIADETKSETIEIEIYFSSKINPYSISEINITNWDENIKSGELINWNISIYNHSGDILYEDYYLTAFVNPGDLPMGFLIYPESGYWDITNGEGMIETRIYGISMRTELCLVVGQYYIPDFENYDWKECFEMSLSNDIEAVQISHFPDPYFNYTPSKPFGNESIKLSVAGNNISESNLTVHILALNSYDYYGQLFGNSSQRTKNGTNHLFESTYQLNGQDELILDDFVINEQSDFDENENYWSDLVPFSLMIFVNGVPANSQIDVCVCQPPIDLYYYWYWNDSIPLKSGYNQIDAEHQPIFQLLDENDQPLQGYYVYISIGDWIAEVIDQDAQEIDENQKSGSLTNFVRSISPTNETGYTTWNLAFLYIYFTETLEFSFNLHNCEGWLYAYQEVNVQIEEVDLRIFDIPSQVFGGQVFDVSPIVIVYDKNSNQPIPNKYVLLYMWDEGYTDWYHFEFAKTDEKGLATFSSLMVPREMKLIEITQIEIYFECDEYSSEYMQVEVISKPTHLFIQNPPTNNSKIGYPFLLPKQTMEINGKSYIGSAIVQLFAFSNPVSGKIITADAIPQNSGTGNLDPGTSFETTDENGIAVFDLRMESGESGDYIFEFSFDELNAETDPIYLVNPVKNVTVQYSSFPNTISQTFSVTVTVSFEEEIDKNISFPIEIITKCAEASVTNDSLVTDLGGKRTLNSVMFYDISGVPECRDEEGNVKADIAFSVLGIQSNFQRVMLKPPNQIVFTKALDSLKESVIFWIVSTCLIVPFFLNSPKKHNLLTFIITFGLIVTFVVLLPGLIPKTKKNDSSQIIALAILEGVFVAVALFLLFVLILARIFPKLRIWIDDTFFVHQRISSYFSLFRRLLPIGGKTCLKMREIENQLFRNKKDITSSDSDDFDDILDENTDPKNDSKINANVDLNQEQKEVKFGESDDGIELETDSSMEINLDENENEKKKKKKKSKPKKNKEIQIQIEKEKKVQQKKIWRQSMRTKKISELSQKEVEMVLKRSTRNFEKHQLMKELMLHKNREKWEKKKEKKSKCSIFWHWIGRLLKKLLKKIKVKFHHKKNPHKEFETYFDFYYPQRMLTAFWLWIVLVILLILLFTKLIRSAYSLVQFSRQQTIGDIGYSQCFNNKPTMSNYTDYISIYGVELIQQIDKSFTEDRDPLDNPISKYIYSFSREKINTILNAVSVISGVAVLFAFGILLLLWRSIFKLYRKRIMLLRQGKKPFKGYGSVDPIQVTSYTNLQVWVGVIAFLFVWVFVFLVLFIIPAIYWLISKKFLYDVLLYVLIFFILVFVYQILFGIVVTKLMKKYATERKTIINRTIFSIYDFIKFFMTIFSSATEAVKKLLGTTGVSISSLFRLDDPKSYDESYAAMMAIDHKTNNPILRVFANFLKNFIAYRNKMVQEIFANKKDVTDEELSMAISYMDRHAITGELIIQEKMRRKFLLLLTLYANKSLRKNRQDVIGFKNKRKSFFTQKEMKIWKLIEDSKKDDDSIELLDNQINSPLLRNEDNWN</sequence>
<name>A0A9Q0R7M8_ANAIG</name>
<accession>A0A9Q0R7M8</accession>
<feature type="transmembrane region" description="Helical" evidence="2">
    <location>
        <begin position="1356"/>
        <end position="1379"/>
    </location>
</feature>
<reference evidence="3" key="1">
    <citation type="submission" date="2022-10" db="EMBL/GenBank/DDBJ databases">
        <title>Novel sulphate-reducing endosymbionts in the free-living metamonad Anaeramoeba.</title>
        <authorList>
            <person name="Jerlstrom-Hultqvist J."/>
            <person name="Cepicka I."/>
            <person name="Gallot-Lavallee L."/>
            <person name="Salas-Leiva D."/>
            <person name="Curtis B.A."/>
            <person name="Zahonova K."/>
            <person name="Pipaliya S."/>
            <person name="Dacks J."/>
            <person name="Roger A.J."/>
        </authorList>
    </citation>
    <scope>NUCLEOTIDE SEQUENCE</scope>
    <source>
        <strain evidence="3">BMAN</strain>
    </source>
</reference>
<organism evidence="3 4">
    <name type="scientific">Anaeramoeba ignava</name>
    <name type="common">Anaerobic marine amoeba</name>
    <dbReference type="NCBI Taxonomy" id="1746090"/>
    <lineage>
        <taxon>Eukaryota</taxon>
        <taxon>Metamonada</taxon>
        <taxon>Anaeramoebidae</taxon>
        <taxon>Anaeramoeba</taxon>
    </lineage>
</organism>
<dbReference type="Proteomes" id="UP001149090">
    <property type="component" value="Unassembled WGS sequence"/>
</dbReference>
<proteinExistence type="predicted"/>
<gene>
    <name evidence="3" type="ORF">M0811_02248</name>
</gene>
<feature type="transmembrane region" description="Helical" evidence="2">
    <location>
        <begin position="1634"/>
        <end position="1652"/>
    </location>
</feature>
<comment type="caution">
    <text evidence="3">The sequence shown here is derived from an EMBL/GenBank/DDBJ whole genome shotgun (WGS) entry which is preliminary data.</text>
</comment>
<feature type="region of interest" description="Disordered" evidence="1">
    <location>
        <begin position="1485"/>
        <end position="1513"/>
    </location>
</feature>
<protein>
    <submittedName>
        <fullName evidence="3">Uncharacterized protein</fullName>
    </submittedName>
</protein>
<keyword evidence="4" id="KW-1185">Reference proteome</keyword>
<feature type="transmembrane region" description="Helical" evidence="2">
    <location>
        <begin position="1300"/>
        <end position="1316"/>
    </location>
</feature>
<evidence type="ECO:0000256" key="1">
    <source>
        <dbReference type="SAM" id="MobiDB-lite"/>
    </source>
</evidence>
<evidence type="ECO:0000313" key="3">
    <source>
        <dbReference type="EMBL" id="KAJ5069671.1"/>
    </source>
</evidence>
<feature type="transmembrane region" description="Helical" evidence="2">
    <location>
        <begin position="1730"/>
        <end position="1753"/>
    </location>
</feature>
<feature type="compositionally biased region" description="Acidic residues" evidence="1">
    <location>
        <begin position="1485"/>
        <end position="1496"/>
    </location>
</feature>
<feature type="compositionally biased region" description="Basic residues" evidence="1">
    <location>
        <begin position="1500"/>
        <end position="1510"/>
    </location>
</feature>
<feature type="transmembrane region" description="Helical" evidence="2">
    <location>
        <begin position="1830"/>
        <end position="1852"/>
    </location>
</feature>
<feature type="transmembrane region" description="Helical" evidence="2">
    <location>
        <begin position="34"/>
        <end position="55"/>
    </location>
</feature>
<keyword evidence="2" id="KW-0812">Transmembrane</keyword>
<keyword evidence="2" id="KW-0472">Membrane</keyword>
<keyword evidence="2" id="KW-1133">Transmembrane helix</keyword>
<dbReference type="EMBL" id="JAPDFW010000103">
    <property type="protein sequence ID" value="KAJ5069671.1"/>
    <property type="molecule type" value="Genomic_DNA"/>
</dbReference>
<feature type="transmembrane region" description="Helical" evidence="2">
    <location>
        <begin position="1793"/>
        <end position="1818"/>
    </location>
</feature>